<sequence length="188" mass="21452">MMQRKIYIFCLALTMISLVPRTTFAQKGKSEISVAYGLYSMYSLYNGQPYNVSSGVGMLSYKYYLTKKVTLGVVFGYENLNNWGSFLTFAPEATYTYYDNKDARIRVKMYGAASIGLTVFDDFIVYKDIYSRHLDESGAKLTGHVSPFGIRIGRKLGGFLETGIGYKGLFNFGMSYRFRTKPRFHEEN</sequence>
<protein>
    <recommendedName>
        <fullName evidence="4">Outer membrane protein beta-barrel domain-containing protein</fullName>
    </recommendedName>
</protein>
<dbReference type="EMBL" id="PPSL01000001">
    <property type="protein sequence ID" value="PQJ12503.1"/>
    <property type="molecule type" value="Genomic_DNA"/>
</dbReference>
<keyword evidence="3" id="KW-1185">Reference proteome</keyword>
<evidence type="ECO:0008006" key="4">
    <source>
        <dbReference type="Google" id="ProtNLM"/>
    </source>
</evidence>
<dbReference type="RefSeq" id="WP_105037386.1">
    <property type="nucleotide sequence ID" value="NZ_PPSL01000001.1"/>
</dbReference>
<dbReference type="OrthoDB" id="763581at2"/>
<name>A0A2S7SZW8_9BACT</name>
<comment type="caution">
    <text evidence="2">The sequence shown here is derived from an EMBL/GenBank/DDBJ whole genome shotgun (WGS) entry which is preliminary data.</text>
</comment>
<gene>
    <name evidence="2" type="ORF">CJD36_001775</name>
</gene>
<feature type="chain" id="PRO_5015736003" description="Outer membrane protein beta-barrel domain-containing protein" evidence="1">
    <location>
        <begin position="26"/>
        <end position="188"/>
    </location>
</feature>
<evidence type="ECO:0000313" key="2">
    <source>
        <dbReference type="EMBL" id="PQJ12503.1"/>
    </source>
</evidence>
<feature type="signal peptide" evidence="1">
    <location>
        <begin position="1"/>
        <end position="25"/>
    </location>
</feature>
<organism evidence="2 3">
    <name type="scientific">Flavipsychrobacter stenotrophus</name>
    <dbReference type="NCBI Taxonomy" id="2077091"/>
    <lineage>
        <taxon>Bacteria</taxon>
        <taxon>Pseudomonadati</taxon>
        <taxon>Bacteroidota</taxon>
        <taxon>Chitinophagia</taxon>
        <taxon>Chitinophagales</taxon>
        <taxon>Chitinophagaceae</taxon>
        <taxon>Flavipsychrobacter</taxon>
    </lineage>
</organism>
<evidence type="ECO:0000313" key="3">
    <source>
        <dbReference type="Proteomes" id="UP000239872"/>
    </source>
</evidence>
<proteinExistence type="predicted"/>
<keyword evidence="1" id="KW-0732">Signal</keyword>
<dbReference type="Proteomes" id="UP000239872">
    <property type="component" value="Unassembled WGS sequence"/>
</dbReference>
<reference evidence="2 3" key="1">
    <citation type="submission" date="2018-01" db="EMBL/GenBank/DDBJ databases">
        <title>A novel member of the phylum Bacteroidetes isolated from glacier ice.</title>
        <authorList>
            <person name="Liu Q."/>
            <person name="Xin Y.-H."/>
        </authorList>
    </citation>
    <scope>NUCLEOTIDE SEQUENCE [LARGE SCALE GENOMIC DNA]</scope>
    <source>
        <strain evidence="2 3">RB1R16</strain>
    </source>
</reference>
<dbReference type="AlphaFoldDB" id="A0A2S7SZW8"/>
<accession>A0A2S7SZW8</accession>
<evidence type="ECO:0000256" key="1">
    <source>
        <dbReference type="SAM" id="SignalP"/>
    </source>
</evidence>